<keyword evidence="2" id="KW-1185">Reference proteome</keyword>
<dbReference type="EMBL" id="JAGSXJ010000003">
    <property type="protein sequence ID" value="KAH6693953.1"/>
    <property type="molecule type" value="Genomic_DNA"/>
</dbReference>
<evidence type="ECO:0000313" key="1">
    <source>
        <dbReference type="EMBL" id="KAH6693953.1"/>
    </source>
</evidence>
<comment type="caution">
    <text evidence="1">The sequence shown here is derived from an EMBL/GenBank/DDBJ whole genome shotgun (WGS) entry which is preliminary data.</text>
</comment>
<sequence>MAITACTSLPTLLVSICASMLPRLLITTSITKLLLPPTPPFSRLRTTLRAITRWRPPRSSRARRPKPTWIGLIWGCTRYGAWRMARYAHAQEDGNGVGGIRLGLLFFSLCP</sequence>
<evidence type="ECO:0000313" key="2">
    <source>
        <dbReference type="Proteomes" id="UP000770015"/>
    </source>
</evidence>
<name>A0A9P9AEZ3_9PEZI</name>
<reference evidence="1" key="1">
    <citation type="journal article" date="2021" name="Nat. Commun.">
        <title>Genetic determinants of endophytism in the Arabidopsis root mycobiome.</title>
        <authorList>
            <person name="Mesny F."/>
            <person name="Miyauchi S."/>
            <person name="Thiergart T."/>
            <person name="Pickel B."/>
            <person name="Atanasova L."/>
            <person name="Karlsson M."/>
            <person name="Huettel B."/>
            <person name="Barry K.W."/>
            <person name="Haridas S."/>
            <person name="Chen C."/>
            <person name="Bauer D."/>
            <person name="Andreopoulos W."/>
            <person name="Pangilinan J."/>
            <person name="LaButti K."/>
            <person name="Riley R."/>
            <person name="Lipzen A."/>
            <person name="Clum A."/>
            <person name="Drula E."/>
            <person name="Henrissat B."/>
            <person name="Kohler A."/>
            <person name="Grigoriev I.V."/>
            <person name="Martin F.M."/>
            <person name="Hacquard S."/>
        </authorList>
    </citation>
    <scope>NUCLEOTIDE SEQUENCE</scope>
    <source>
        <strain evidence="1">MPI-SDFR-AT-0117</strain>
    </source>
</reference>
<proteinExistence type="predicted"/>
<gene>
    <name evidence="1" type="ORF">F5X68DRAFT_199929</name>
</gene>
<dbReference type="AlphaFoldDB" id="A0A9P9AEZ3"/>
<dbReference type="Proteomes" id="UP000770015">
    <property type="component" value="Unassembled WGS sequence"/>
</dbReference>
<protein>
    <submittedName>
        <fullName evidence="1">Uncharacterized protein</fullName>
    </submittedName>
</protein>
<accession>A0A9P9AEZ3</accession>
<organism evidence="1 2">
    <name type="scientific">Plectosphaerella plurivora</name>
    <dbReference type="NCBI Taxonomy" id="936078"/>
    <lineage>
        <taxon>Eukaryota</taxon>
        <taxon>Fungi</taxon>
        <taxon>Dikarya</taxon>
        <taxon>Ascomycota</taxon>
        <taxon>Pezizomycotina</taxon>
        <taxon>Sordariomycetes</taxon>
        <taxon>Hypocreomycetidae</taxon>
        <taxon>Glomerellales</taxon>
        <taxon>Plectosphaerellaceae</taxon>
        <taxon>Plectosphaerella</taxon>
    </lineage>
</organism>